<accession>A0A6P8IQC6</accession>
<protein>
    <submittedName>
        <fullName evidence="2">Uncharacterized protein LOC116303254</fullName>
    </submittedName>
</protein>
<evidence type="ECO:0000313" key="2">
    <source>
        <dbReference type="RefSeq" id="XP_031568625.1"/>
    </source>
</evidence>
<dbReference type="GeneID" id="116303254"/>
<gene>
    <name evidence="2" type="primary">LOC116303254</name>
</gene>
<dbReference type="OrthoDB" id="10527110at2759"/>
<name>A0A6P8IQC6_ACTTE</name>
<proteinExistence type="predicted"/>
<dbReference type="KEGG" id="aten:116303254"/>
<sequence length="136" mass="15613">MKITARVVIRRHKGWRRVSLYDSWGPGEEEVDDCFVSDLNALFFQDYGKCFRSSKTLRTTILSVYQSRPVSTNQRRGSVEIISNVVVNKLAIKAARNKLFCELFEAPNTSSKDVYQACLSSSCWFDRFGWSPASRE</sequence>
<keyword evidence="1" id="KW-1185">Reference proteome</keyword>
<dbReference type="RefSeq" id="XP_031568625.1">
    <property type="nucleotide sequence ID" value="XM_031712765.1"/>
</dbReference>
<evidence type="ECO:0000313" key="1">
    <source>
        <dbReference type="Proteomes" id="UP000515163"/>
    </source>
</evidence>
<dbReference type="Proteomes" id="UP000515163">
    <property type="component" value="Unplaced"/>
</dbReference>
<organism evidence="1 2">
    <name type="scientific">Actinia tenebrosa</name>
    <name type="common">Australian red waratah sea anemone</name>
    <dbReference type="NCBI Taxonomy" id="6105"/>
    <lineage>
        <taxon>Eukaryota</taxon>
        <taxon>Metazoa</taxon>
        <taxon>Cnidaria</taxon>
        <taxon>Anthozoa</taxon>
        <taxon>Hexacorallia</taxon>
        <taxon>Actiniaria</taxon>
        <taxon>Actiniidae</taxon>
        <taxon>Actinia</taxon>
    </lineage>
</organism>
<dbReference type="InParanoid" id="A0A6P8IQC6"/>
<dbReference type="AlphaFoldDB" id="A0A6P8IQC6"/>
<reference evidence="2" key="1">
    <citation type="submission" date="2025-08" db="UniProtKB">
        <authorList>
            <consortium name="RefSeq"/>
        </authorList>
    </citation>
    <scope>IDENTIFICATION</scope>
    <source>
        <tissue evidence="2">Tentacle</tissue>
    </source>
</reference>